<feature type="transmembrane region" description="Helical" evidence="1">
    <location>
        <begin position="52"/>
        <end position="70"/>
    </location>
</feature>
<feature type="transmembrane region" description="Helical" evidence="1">
    <location>
        <begin position="6"/>
        <end position="32"/>
    </location>
</feature>
<evidence type="ECO:0000313" key="2">
    <source>
        <dbReference type="EnsemblMetazoa" id="Aqu2.1.14545_001"/>
    </source>
</evidence>
<feature type="transmembrane region" description="Helical" evidence="1">
    <location>
        <begin position="182"/>
        <end position="206"/>
    </location>
</feature>
<feature type="transmembrane region" description="Helical" evidence="1">
    <location>
        <begin position="76"/>
        <end position="94"/>
    </location>
</feature>
<evidence type="ECO:0000256" key="1">
    <source>
        <dbReference type="SAM" id="Phobius"/>
    </source>
</evidence>
<keyword evidence="1" id="KW-0812">Transmembrane</keyword>
<dbReference type="EnsemblMetazoa" id="Aqu2.1.14545_001">
    <property type="protein sequence ID" value="Aqu2.1.14545_001"/>
    <property type="gene ID" value="Aqu2.1.14545"/>
</dbReference>
<name>A0A1X7TIM0_AMPQE</name>
<sequence length="235" mass="27527">MDPDTFFITSFILLLISFITGMVVLTVVCCCLKHKEILMKVFPYIKKSGNHVVIFGFVITKRLFIFQWFYMMYAFVWILFIVLFNTLFTFSYTYNPYDKLNCFASYNGSVTELVSEEQAEMENVAGIMCYGWNLNIGGAIGHAAAILALSWIFSSFVLWAKLHLLHLVKNFNNKYLDKCSNVAFFLFHFTFFMGSLTMLFVCVLFFNQQNIFIPNLRYWIILRYPTFRIHSIPKS</sequence>
<keyword evidence="1" id="KW-1133">Transmembrane helix</keyword>
<dbReference type="InParanoid" id="A0A1X7TIM0"/>
<organism evidence="2">
    <name type="scientific">Amphimedon queenslandica</name>
    <name type="common">Sponge</name>
    <dbReference type="NCBI Taxonomy" id="400682"/>
    <lineage>
        <taxon>Eukaryota</taxon>
        <taxon>Metazoa</taxon>
        <taxon>Porifera</taxon>
        <taxon>Demospongiae</taxon>
        <taxon>Heteroscleromorpha</taxon>
        <taxon>Haplosclerida</taxon>
        <taxon>Niphatidae</taxon>
        <taxon>Amphimedon</taxon>
    </lineage>
</organism>
<keyword evidence="1" id="KW-0472">Membrane</keyword>
<feature type="transmembrane region" description="Helical" evidence="1">
    <location>
        <begin position="143"/>
        <end position="162"/>
    </location>
</feature>
<proteinExistence type="predicted"/>
<dbReference type="AlphaFoldDB" id="A0A1X7TIM0"/>
<accession>A0A1X7TIM0</accession>
<reference evidence="2" key="1">
    <citation type="submission" date="2017-05" db="UniProtKB">
        <authorList>
            <consortium name="EnsemblMetazoa"/>
        </authorList>
    </citation>
    <scope>IDENTIFICATION</scope>
</reference>
<protein>
    <submittedName>
        <fullName evidence="2">Uncharacterized protein</fullName>
    </submittedName>
</protein>